<accession>A0A060SQM2</accession>
<comment type="caution">
    <text evidence="2">The sequence shown here is derived from an EMBL/GenBank/DDBJ whole genome shotgun (WGS) entry which is preliminary data.</text>
</comment>
<dbReference type="Proteomes" id="UP000029665">
    <property type="component" value="Unassembled WGS sequence"/>
</dbReference>
<keyword evidence="1" id="KW-0472">Membrane</keyword>
<dbReference type="GO" id="GO:0051082">
    <property type="term" value="F:unfolded protein binding"/>
    <property type="evidence" value="ECO:0007669"/>
    <property type="project" value="TreeGrafter"/>
</dbReference>
<keyword evidence="1" id="KW-1133">Transmembrane helix</keyword>
<feature type="transmembrane region" description="Helical" evidence="1">
    <location>
        <begin position="100"/>
        <end position="122"/>
    </location>
</feature>
<dbReference type="OrthoDB" id="5582162at2759"/>
<evidence type="ECO:0000256" key="1">
    <source>
        <dbReference type="SAM" id="Phobius"/>
    </source>
</evidence>
<dbReference type="InterPro" id="IPR022057">
    <property type="entry name" value="Chs7"/>
</dbReference>
<reference evidence="2" key="1">
    <citation type="submission" date="2014-01" db="EMBL/GenBank/DDBJ databases">
        <title>The genome of the white-rot fungus Pycnoporus cinnabarinus: a basidiomycete model with a versatile arsenal for lignocellulosic biomass breakdown.</title>
        <authorList>
            <person name="Levasseur A."/>
            <person name="Lomascolo A."/>
            <person name="Ruiz-Duenas F.J."/>
            <person name="Uzan E."/>
            <person name="Piumi F."/>
            <person name="Kues U."/>
            <person name="Ram A.F.J."/>
            <person name="Murat C."/>
            <person name="Haon M."/>
            <person name="Benoit I."/>
            <person name="Arfi Y."/>
            <person name="Chevret D."/>
            <person name="Drula E."/>
            <person name="Kwon M.J."/>
            <person name="Gouret P."/>
            <person name="Lesage-Meessen L."/>
            <person name="Lombard V."/>
            <person name="Mariette J."/>
            <person name="Noirot C."/>
            <person name="Park J."/>
            <person name="Patyshakuliyeva A."/>
            <person name="Wieneger R.A.B."/>
            <person name="Wosten H.A.B."/>
            <person name="Martin F."/>
            <person name="Coutinho P.M."/>
            <person name="de Vries R."/>
            <person name="Martinez A.T."/>
            <person name="Klopp C."/>
            <person name="Pontarotti P."/>
            <person name="Henrissat B."/>
            <person name="Record E."/>
        </authorList>
    </citation>
    <scope>NUCLEOTIDE SEQUENCE [LARGE SCALE GENOMIC DNA]</scope>
    <source>
        <strain evidence="2">BRFM137</strain>
    </source>
</reference>
<keyword evidence="1" id="KW-0812">Transmembrane</keyword>
<dbReference type="STRING" id="5643.A0A060SQM2"/>
<dbReference type="PANTHER" id="PTHR35329">
    <property type="entry name" value="CHITIN SYNTHASE EXPORT CHAPERONE"/>
    <property type="match status" value="1"/>
</dbReference>
<gene>
    <name evidence="2" type="ORF">BN946_scf184305.g12</name>
</gene>
<dbReference type="EMBL" id="CCBP010000403">
    <property type="protein sequence ID" value="CDO76680.1"/>
    <property type="molecule type" value="Genomic_DNA"/>
</dbReference>
<feature type="transmembrane region" description="Helical" evidence="1">
    <location>
        <begin position="296"/>
        <end position="317"/>
    </location>
</feature>
<evidence type="ECO:0000313" key="2">
    <source>
        <dbReference type="EMBL" id="CDO76680.1"/>
    </source>
</evidence>
<proteinExistence type="predicted"/>
<organism evidence="2 3">
    <name type="scientific">Pycnoporus cinnabarinus</name>
    <name type="common">Cinnabar-red polypore</name>
    <name type="synonym">Trametes cinnabarina</name>
    <dbReference type="NCBI Taxonomy" id="5643"/>
    <lineage>
        <taxon>Eukaryota</taxon>
        <taxon>Fungi</taxon>
        <taxon>Dikarya</taxon>
        <taxon>Basidiomycota</taxon>
        <taxon>Agaricomycotina</taxon>
        <taxon>Agaricomycetes</taxon>
        <taxon>Polyporales</taxon>
        <taxon>Polyporaceae</taxon>
        <taxon>Trametes</taxon>
    </lineage>
</organism>
<feature type="transmembrane region" description="Helical" evidence="1">
    <location>
        <begin position="241"/>
        <end position="258"/>
    </location>
</feature>
<feature type="transmembrane region" description="Helical" evidence="1">
    <location>
        <begin position="264"/>
        <end position="284"/>
    </location>
</feature>
<feature type="transmembrane region" description="Helical" evidence="1">
    <location>
        <begin position="165"/>
        <end position="185"/>
    </location>
</feature>
<evidence type="ECO:0000313" key="3">
    <source>
        <dbReference type="Proteomes" id="UP000029665"/>
    </source>
</evidence>
<feature type="transmembrane region" description="Helical" evidence="1">
    <location>
        <begin position="205"/>
        <end position="229"/>
    </location>
</feature>
<dbReference type="OMA" id="VWAFWSS"/>
<dbReference type="AlphaFoldDB" id="A0A060SQM2"/>
<dbReference type="PANTHER" id="PTHR35329:SF1">
    <property type="entry name" value="CHITIN SYNTHASE EXPORT CHAPERONE"/>
    <property type="match status" value="1"/>
</dbReference>
<dbReference type="HOGENOM" id="CLU_050424_0_0_1"/>
<feature type="transmembrane region" description="Helical" evidence="1">
    <location>
        <begin position="128"/>
        <end position="153"/>
    </location>
</feature>
<dbReference type="GO" id="GO:0006457">
    <property type="term" value="P:protein folding"/>
    <property type="evidence" value="ECO:0007669"/>
    <property type="project" value="TreeGrafter"/>
</dbReference>
<feature type="transmembrane region" description="Helical" evidence="1">
    <location>
        <begin position="68"/>
        <end position="88"/>
    </location>
</feature>
<keyword evidence="3" id="KW-1185">Reference proteome</keyword>
<dbReference type="GO" id="GO:0005789">
    <property type="term" value="C:endoplasmic reticulum membrane"/>
    <property type="evidence" value="ECO:0007669"/>
    <property type="project" value="TreeGrafter"/>
</dbReference>
<dbReference type="Pfam" id="PF12271">
    <property type="entry name" value="Chs7"/>
    <property type="match status" value="2"/>
</dbReference>
<protein>
    <submittedName>
        <fullName evidence="2">Uncharacterized protein</fullName>
    </submittedName>
</protein>
<name>A0A060SQM2_PYCCI</name>
<sequence>MTHFGDFEPLCHQVPSYPWCNLFYRQQLEHHNSSVLTGVSADPASAPVGVNPVCGIPLVGHDSSLANIANIIACALSIIIVALLIVWTSRRRAAVGRAEFRQFLVLYFLTLPFQLISTGAFLQQGSTALTVITAIHAGLVAATFWALLGNAIIATQVVEDGTPSAIIPFDFFALAFFVATTYIALDVAFTFTHTFGPSDPPQNLHSIPLFVFTSIWPGASVLSLPRLPVSVLTLLAPPRSSAALLYLLVMAYVVLGILNEIRPMWYFLLAAILFVLSQLDYFLLNKVICNHASHKIDGSFVATVLETAAVTVLYFAWRSITEDSWEDDMYYPR</sequence>